<protein>
    <submittedName>
        <fullName evidence="1">Uncharacterized protein</fullName>
    </submittedName>
</protein>
<reference evidence="1 2" key="1">
    <citation type="submission" date="2024-05" db="EMBL/GenBank/DDBJ databases">
        <title>Genetic variation in Jamaican populations of the coffee berry borer (Hypothenemus hampei).</title>
        <authorList>
            <person name="Errbii M."/>
            <person name="Myrie A."/>
        </authorList>
    </citation>
    <scope>NUCLEOTIDE SEQUENCE [LARGE SCALE GENOMIC DNA]</scope>
    <source>
        <strain evidence="1">JA-Hopewell-2020-01-JO</strain>
        <tissue evidence="1">Whole body</tissue>
    </source>
</reference>
<accession>A0ABD1EIQ3</accession>
<proteinExistence type="predicted"/>
<evidence type="ECO:0000313" key="1">
    <source>
        <dbReference type="EMBL" id="KAL1493555.1"/>
    </source>
</evidence>
<dbReference type="AlphaFoldDB" id="A0ABD1EIQ3"/>
<organism evidence="1 2">
    <name type="scientific">Hypothenemus hampei</name>
    <name type="common">Coffee berry borer</name>
    <dbReference type="NCBI Taxonomy" id="57062"/>
    <lineage>
        <taxon>Eukaryota</taxon>
        <taxon>Metazoa</taxon>
        <taxon>Ecdysozoa</taxon>
        <taxon>Arthropoda</taxon>
        <taxon>Hexapoda</taxon>
        <taxon>Insecta</taxon>
        <taxon>Pterygota</taxon>
        <taxon>Neoptera</taxon>
        <taxon>Endopterygota</taxon>
        <taxon>Coleoptera</taxon>
        <taxon>Polyphaga</taxon>
        <taxon>Cucujiformia</taxon>
        <taxon>Curculionidae</taxon>
        <taxon>Scolytinae</taxon>
        <taxon>Hypothenemus</taxon>
    </lineage>
</organism>
<dbReference type="Proteomes" id="UP001566132">
    <property type="component" value="Unassembled WGS sequence"/>
</dbReference>
<sequence>MERSYNQLYFRAILRTVFGKKERAIAKEVEDIITRASNDISWEFDIQDTLEFDDPSEEHEVKIIKDQRDIQQYIDDSDFNPDSLCGPGNEA</sequence>
<comment type="caution">
    <text evidence="1">The sequence shown here is derived from an EMBL/GenBank/DDBJ whole genome shotgun (WGS) entry which is preliminary data.</text>
</comment>
<dbReference type="EMBL" id="JBDJPC010000007">
    <property type="protein sequence ID" value="KAL1493555.1"/>
    <property type="molecule type" value="Genomic_DNA"/>
</dbReference>
<keyword evidence="2" id="KW-1185">Reference proteome</keyword>
<name>A0ABD1EIQ3_HYPHA</name>
<gene>
    <name evidence="1" type="ORF">ABEB36_009259</name>
</gene>
<evidence type="ECO:0000313" key="2">
    <source>
        <dbReference type="Proteomes" id="UP001566132"/>
    </source>
</evidence>